<dbReference type="InterPro" id="IPR036249">
    <property type="entry name" value="Thioredoxin-like_sf"/>
</dbReference>
<reference evidence="4" key="2">
    <citation type="journal article" date="2018" name="Nat. Microbiol.">
        <title>Leveraging single-cell genomics to expand the fungal tree of life.</title>
        <authorList>
            <person name="Ahrendt S.R."/>
            <person name="Quandt C.A."/>
            <person name="Ciobanu D."/>
            <person name="Clum A."/>
            <person name="Salamov A."/>
            <person name="Andreopoulos B."/>
            <person name="Cheng J.F."/>
            <person name="Woyke T."/>
            <person name="Pelin A."/>
            <person name="Henrissat B."/>
            <person name="Reynolds N.K."/>
            <person name="Benny G.L."/>
            <person name="Smith M.E."/>
            <person name="James T.Y."/>
            <person name="Grigoriev I.V."/>
        </authorList>
    </citation>
    <scope>NUCLEOTIDE SEQUENCE [LARGE SCALE GENOMIC DNA]</scope>
    <source>
        <strain evidence="4">CSF55</strain>
    </source>
</reference>
<dbReference type="EMBL" id="KE561203">
    <property type="protein sequence ID" value="EPZ31902.1"/>
    <property type="molecule type" value="Genomic_DNA"/>
</dbReference>
<dbReference type="STRING" id="988480.A0A075ATM0"/>
<name>A0A075ATM0_ROZAC</name>
<organism evidence="1 3">
    <name type="scientific">Rozella allomycis (strain CSF55)</name>
    <dbReference type="NCBI Taxonomy" id="988480"/>
    <lineage>
        <taxon>Eukaryota</taxon>
        <taxon>Fungi</taxon>
        <taxon>Fungi incertae sedis</taxon>
        <taxon>Cryptomycota</taxon>
        <taxon>Cryptomycota incertae sedis</taxon>
        <taxon>Rozella</taxon>
    </lineage>
</organism>
<evidence type="ECO:0000313" key="2">
    <source>
        <dbReference type="EMBL" id="RKP21094.1"/>
    </source>
</evidence>
<dbReference type="OrthoDB" id="10257948at2759"/>
<dbReference type="SUPFAM" id="SSF52833">
    <property type="entry name" value="Thioredoxin-like"/>
    <property type="match status" value="1"/>
</dbReference>
<dbReference type="EMBL" id="ML004989">
    <property type="protein sequence ID" value="RKP21094.1"/>
    <property type="molecule type" value="Genomic_DNA"/>
</dbReference>
<reference evidence="2" key="3">
    <citation type="submission" date="2018-08" db="EMBL/GenBank/DDBJ databases">
        <title>Leveraging single-cell genomics to expand the Fungal Tree of Life.</title>
        <authorList>
            <consortium name="DOE Joint Genome Institute"/>
            <person name="Ahrendt S.R."/>
            <person name="Quandt C.A."/>
            <person name="Ciobanu D."/>
            <person name="Clum A."/>
            <person name="Salamov A."/>
            <person name="Andreopoulos B."/>
            <person name="Cheng J.-F."/>
            <person name="Woyke T."/>
            <person name="Pelin A."/>
            <person name="Henrissat B."/>
            <person name="Reynolds N."/>
            <person name="Benny G.L."/>
            <person name="Smith M.E."/>
            <person name="James T.Y."/>
            <person name="Grigoriev I.V."/>
        </authorList>
    </citation>
    <scope>NUCLEOTIDE SEQUENCE</scope>
    <source>
        <strain evidence="2">CSF55</strain>
    </source>
</reference>
<evidence type="ECO:0000313" key="1">
    <source>
        <dbReference type="EMBL" id="EPZ31902.1"/>
    </source>
</evidence>
<evidence type="ECO:0000313" key="3">
    <source>
        <dbReference type="Proteomes" id="UP000030755"/>
    </source>
</evidence>
<sequence>MIKSHYDDESDCSEDSIDQILNTEDDELASYRERRMEELKRQSLELSRMRENGHGEYFEATNDKEILNITTSTKRVLVHFYHKDFKRCQIMDHHLQQLARTHFETRFVRILVDKCPFLVDKLQIRVLPCVIGFIDGISVDKIIGFEEFGNKDNFTTDSLEKRLTKESVILLKSNTKKSIFDFGTDNINDDDDE</sequence>
<dbReference type="Gene3D" id="3.40.30.10">
    <property type="entry name" value="Glutaredoxin"/>
    <property type="match status" value="1"/>
</dbReference>
<dbReference type="AlphaFoldDB" id="A0A075ATM0"/>
<dbReference type="Proteomes" id="UP000030755">
    <property type="component" value="Unassembled WGS sequence"/>
</dbReference>
<dbReference type="CDD" id="cd02989">
    <property type="entry name" value="Phd_like_TxnDC9"/>
    <property type="match status" value="1"/>
</dbReference>
<dbReference type="Proteomes" id="UP000281549">
    <property type="component" value="Unassembled WGS sequence"/>
</dbReference>
<dbReference type="OMA" id="CVIAFID"/>
<gene>
    <name evidence="1" type="ORF">O9G_004725</name>
    <name evidence="2" type="ORF">ROZALSC1DRAFT_27471</name>
</gene>
<proteinExistence type="predicted"/>
<reference evidence="1 3" key="1">
    <citation type="journal article" date="2013" name="Curr. Biol.">
        <title>Shared signatures of parasitism and phylogenomics unite Cryptomycota and microsporidia.</title>
        <authorList>
            <person name="James T.Y."/>
            <person name="Pelin A."/>
            <person name="Bonen L."/>
            <person name="Ahrendt S."/>
            <person name="Sain D."/>
            <person name="Corradi N."/>
            <person name="Stajich J.E."/>
        </authorList>
    </citation>
    <scope>NUCLEOTIDE SEQUENCE [LARGE SCALE GENOMIC DNA]</scope>
    <source>
        <strain evidence="1 3">CSF55</strain>
        <strain evidence="1 3">CSF55</strain>
    </source>
</reference>
<keyword evidence="3" id="KW-1185">Reference proteome</keyword>
<protein>
    <submittedName>
        <fullName evidence="1">Thioredoxin-like fold domain-containing protein</fullName>
    </submittedName>
    <submittedName>
        <fullName evidence="2">Thioredoxin-like protein</fullName>
    </submittedName>
</protein>
<accession>A0A075ATM0</accession>
<dbReference type="PANTHER" id="PTHR21148">
    <property type="entry name" value="THIOREDOXIN DOMAIN-CONTAINING PROTEIN 9"/>
    <property type="match status" value="1"/>
</dbReference>
<dbReference type="HOGENOM" id="CLU_072378_1_0_1"/>
<evidence type="ECO:0000313" key="4">
    <source>
        <dbReference type="Proteomes" id="UP000281549"/>
    </source>
</evidence>